<dbReference type="VEuPathDB" id="TrichDB:TRFO_33088"/>
<evidence type="ECO:0000313" key="1">
    <source>
        <dbReference type="EMBL" id="OHT00261.1"/>
    </source>
</evidence>
<protein>
    <recommendedName>
        <fullName evidence="3">Importin N-terminal domain-containing protein</fullName>
    </recommendedName>
</protein>
<organism evidence="1 2">
    <name type="scientific">Tritrichomonas foetus</name>
    <dbReference type="NCBI Taxonomy" id="1144522"/>
    <lineage>
        <taxon>Eukaryota</taxon>
        <taxon>Metamonada</taxon>
        <taxon>Parabasalia</taxon>
        <taxon>Tritrichomonadida</taxon>
        <taxon>Tritrichomonadidae</taxon>
        <taxon>Tritrichomonas</taxon>
    </lineage>
</organism>
<dbReference type="InterPro" id="IPR016024">
    <property type="entry name" value="ARM-type_fold"/>
</dbReference>
<dbReference type="Proteomes" id="UP000179807">
    <property type="component" value="Unassembled WGS sequence"/>
</dbReference>
<evidence type="ECO:0000313" key="2">
    <source>
        <dbReference type="Proteomes" id="UP000179807"/>
    </source>
</evidence>
<dbReference type="AlphaFoldDB" id="A0A1J4JSM7"/>
<dbReference type="EMBL" id="MLAK01000963">
    <property type="protein sequence ID" value="OHT00261.1"/>
    <property type="molecule type" value="Genomic_DNA"/>
</dbReference>
<comment type="caution">
    <text evidence="1">The sequence shown here is derived from an EMBL/GenBank/DDBJ whole genome shotgun (WGS) entry which is preliminary data.</text>
</comment>
<dbReference type="GeneID" id="94843578"/>
<accession>A0A1J4JSM7</accession>
<name>A0A1J4JSM7_9EUKA</name>
<dbReference type="Gene3D" id="1.25.10.10">
    <property type="entry name" value="Leucine-rich Repeat Variant"/>
    <property type="match status" value="1"/>
</dbReference>
<proteinExistence type="predicted"/>
<sequence>MNNNVEHVRNLLVNFTNPNNTIRSAAEASVNKLIEENPVDFFTSILGIMNIVPNSEISYLCAITINNFLNISLFAKNPPITPDFFLCMRNALVKFANDLRFPQNINSYILSILSNKFYVLSFLPFWPDFSDFVPFLISLLDNMQFRSNSLDILCGLFSMPGSMKDFYPMILQKCDFLCDDMNFRTNSLCFYLFCLSIDSNLQSEINNFPILQILADIPDKEFNLCLNTLFSLYFSSNNQLFSYIYQTIFPLTLARVADGNRLELMRVSFVFSITNMFHSTSFLNYLMIHKTDFIAAMSIAASNPIQFLDLYCECRKCLKELSKIPQTKEIYGLYKEYINFKNIYVSSLFCSLVVSLDYLELAFHFASHPDSNPNSFEIVRRNGLSLIKKLLRLYSNELQDNMAEIGQRILQLYNRFQESYYIKVLVTWSYQVSKDVRDLIRPAIISLCQKQPTIEIISCASSFCDHNSPDSGNLAIYLMESIVQIAHKQPDNFSLFLHHIEEISNATSPENIVAFFDQLMPIILDDPQYITNYYIASIFSKYGNLMGDKPILLFQKIYELILMPYTENNSNFESLFYSFKQISNYSQFIPDFQENYLQNILKSIFYISEKEEDHRLRAASIICITKLLQIYSNNIFLIQKSFELLNTIFKGESELYVISKYLKLYEELIDIRQIPSEYSTQLISNYSNVFLHSYESILVLKEGDKTINEFAMKDISKIISSLLCLFNVLLSNHPKESIQILLPVFLEPKNFDIPEFHQFFVQSCSVLITVHFNLITEYIPPIIQILINFAMSDDLPVKCLAIVGLGNFFGLHKMPINLINDFVNILIPIIAEPIDQKLFDSSFSVLLVLATNYFTDGINTEQILRVMINSFGNISKIPAFSFQSLIKLTQLCLVNELPENVSQALVNNICLIIQKQCVENRCLFALYNTLNTSSIPEAFQPIHQILSLLFRENK</sequence>
<dbReference type="SUPFAM" id="SSF48371">
    <property type="entry name" value="ARM repeat"/>
    <property type="match status" value="2"/>
</dbReference>
<reference evidence="1" key="1">
    <citation type="submission" date="2016-10" db="EMBL/GenBank/DDBJ databases">
        <authorList>
            <person name="Benchimol M."/>
            <person name="Almeida L.G."/>
            <person name="Vasconcelos A.T."/>
            <person name="Perreira-Neves A."/>
            <person name="Rosa I.A."/>
            <person name="Tasca T."/>
            <person name="Bogo M.R."/>
            <person name="de Souza W."/>
        </authorList>
    </citation>
    <scope>NUCLEOTIDE SEQUENCE [LARGE SCALE GENOMIC DNA]</scope>
    <source>
        <strain evidence="1">K</strain>
    </source>
</reference>
<dbReference type="InterPro" id="IPR011989">
    <property type="entry name" value="ARM-like"/>
</dbReference>
<keyword evidence="2" id="KW-1185">Reference proteome</keyword>
<dbReference type="RefSeq" id="XP_068353397.1">
    <property type="nucleotide sequence ID" value="XM_068508874.1"/>
</dbReference>
<gene>
    <name evidence="1" type="ORF">TRFO_33088</name>
</gene>
<evidence type="ECO:0008006" key="3">
    <source>
        <dbReference type="Google" id="ProtNLM"/>
    </source>
</evidence>